<gene>
    <name evidence="2" type="ORF">ORG12_15800</name>
</gene>
<evidence type="ECO:0000256" key="1">
    <source>
        <dbReference type="SAM" id="MobiDB-lite"/>
    </source>
</evidence>
<feature type="compositionally biased region" description="Polar residues" evidence="1">
    <location>
        <begin position="41"/>
        <end position="52"/>
    </location>
</feature>
<reference evidence="2 3" key="1">
    <citation type="submission" date="2022-11" db="EMBL/GenBank/DDBJ databases">
        <title>Taxonomy of Curtobacterium flaccumfaciens.</title>
        <authorList>
            <person name="Osdaghi E."/>
            <person name="Taghavi S.M."/>
            <person name="Hamidizade M."/>
            <person name="Abachi H."/>
            <person name="Fazliarab A."/>
            <person name="Baeyen S."/>
            <person name="Portier P."/>
            <person name="Van Vaerenbergh J."/>
            <person name="Jacques M.-A."/>
        </authorList>
    </citation>
    <scope>NUCLEOTIDE SEQUENCE [LARGE SCALE GENOMIC DNA]</scope>
    <source>
        <strain evidence="2 3">LMG 3715</strain>
    </source>
</reference>
<keyword evidence="3" id="KW-1185">Reference proteome</keyword>
<evidence type="ECO:0000313" key="2">
    <source>
        <dbReference type="EMBL" id="MCX2850144.1"/>
    </source>
</evidence>
<organism evidence="2 3">
    <name type="scientific">Curtobacterium poinsettiae</name>
    <dbReference type="NCBI Taxonomy" id="159612"/>
    <lineage>
        <taxon>Bacteria</taxon>
        <taxon>Bacillati</taxon>
        <taxon>Actinomycetota</taxon>
        <taxon>Actinomycetes</taxon>
        <taxon>Micrococcales</taxon>
        <taxon>Microbacteriaceae</taxon>
        <taxon>Curtobacterium</taxon>
    </lineage>
</organism>
<comment type="caution">
    <text evidence="2">The sequence shown here is derived from an EMBL/GenBank/DDBJ whole genome shotgun (WGS) entry which is preliminary data.</text>
</comment>
<feature type="region of interest" description="Disordered" evidence="1">
    <location>
        <begin position="33"/>
        <end position="52"/>
    </location>
</feature>
<dbReference type="EMBL" id="JAPJDE010000006">
    <property type="protein sequence ID" value="MCX2850144.1"/>
    <property type="molecule type" value="Genomic_DNA"/>
</dbReference>
<sequence length="170" mass="19115">MEFRARRETSEKHATMRTAVGPDRLEYMQQPGAVRPRRANVSPTPSVQQRQSFRCLTDAEDSDQPTTMAFVDDQHTNPAVRTSSHRPPCVQHDPPPQRSVRGLHVGNDDESRSNLHWIDFRRLTPQAKVQRGIPGLESVTLPAPPRRMLPLPLPGKGGPHIAVDWHDTST</sequence>
<feature type="region of interest" description="Disordered" evidence="1">
    <location>
        <begin position="78"/>
        <end position="102"/>
    </location>
</feature>
<evidence type="ECO:0000313" key="3">
    <source>
        <dbReference type="Proteomes" id="UP001207276"/>
    </source>
</evidence>
<feature type="region of interest" description="Disordered" evidence="1">
    <location>
        <begin position="1"/>
        <end position="25"/>
    </location>
</feature>
<accession>A0ABT3S7A6</accession>
<dbReference type="Proteomes" id="UP001207276">
    <property type="component" value="Unassembled WGS sequence"/>
</dbReference>
<name>A0ABT3S7A6_9MICO</name>
<protein>
    <submittedName>
        <fullName evidence="2">Uncharacterized protein</fullName>
    </submittedName>
</protein>
<feature type="compositionally biased region" description="Basic and acidic residues" evidence="1">
    <location>
        <begin position="1"/>
        <end position="14"/>
    </location>
</feature>
<proteinExistence type="predicted"/>